<accession>A0A3P7X2I1</accession>
<evidence type="ECO:0000313" key="2">
    <source>
        <dbReference type="Proteomes" id="UP000050761"/>
    </source>
</evidence>
<organism evidence="2 3">
    <name type="scientific">Heligmosomoides polygyrus</name>
    <name type="common">Parasitic roundworm</name>
    <dbReference type="NCBI Taxonomy" id="6339"/>
    <lineage>
        <taxon>Eukaryota</taxon>
        <taxon>Metazoa</taxon>
        <taxon>Ecdysozoa</taxon>
        <taxon>Nematoda</taxon>
        <taxon>Chromadorea</taxon>
        <taxon>Rhabditida</taxon>
        <taxon>Rhabditina</taxon>
        <taxon>Rhabditomorpha</taxon>
        <taxon>Strongyloidea</taxon>
        <taxon>Heligmosomidae</taxon>
        <taxon>Heligmosomoides</taxon>
    </lineage>
</organism>
<dbReference type="AlphaFoldDB" id="A0A183FHR1"/>
<name>A0A183FHR1_HELPZ</name>
<reference evidence="1 2" key="1">
    <citation type="submission" date="2018-11" db="EMBL/GenBank/DDBJ databases">
        <authorList>
            <consortium name="Pathogen Informatics"/>
        </authorList>
    </citation>
    <scope>NUCLEOTIDE SEQUENCE [LARGE SCALE GENOMIC DNA]</scope>
</reference>
<gene>
    <name evidence="1" type="ORF">HPBE_LOCUS6341</name>
</gene>
<evidence type="ECO:0000313" key="1">
    <source>
        <dbReference type="EMBL" id="VDO67880.1"/>
    </source>
</evidence>
<accession>A0A183FHR1</accession>
<evidence type="ECO:0000313" key="3">
    <source>
        <dbReference type="WBParaSite" id="HPBE_0000634001-mRNA-1"/>
    </source>
</evidence>
<keyword evidence="2" id="KW-1185">Reference proteome</keyword>
<dbReference type="EMBL" id="UZAH01025644">
    <property type="protein sequence ID" value="VDO67880.1"/>
    <property type="molecule type" value="Genomic_DNA"/>
</dbReference>
<dbReference type="Proteomes" id="UP000050761">
    <property type="component" value="Unassembled WGS sequence"/>
</dbReference>
<reference evidence="3" key="2">
    <citation type="submission" date="2019-09" db="UniProtKB">
        <authorList>
            <consortium name="WormBaseParasite"/>
        </authorList>
    </citation>
    <scope>IDENTIFICATION</scope>
</reference>
<protein>
    <submittedName>
        <fullName evidence="3">GH16 domain-containing protein</fullName>
    </submittedName>
</protein>
<proteinExistence type="predicted"/>
<dbReference type="WBParaSite" id="HPBE_0000634001-mRNA-1">
    <property type="protein sequence ID" value="HPBE_0000634001-mRNA-1"/>
    <property type="gene ID" value="HPBE_0000634001"/>
</dbReference>
<sequence length="217" mass="25618">MSQLWKFYKEDHIFYKVIDGDFNVNIGPRKSLEELHIGTHGLEWNEQGERLPELIISTKTIHGNSQFQRPFSLRWTWESPDGQFHNKVDHIIFNRKYCMTDVYVVSKFYTGSDYRLLRARTTINWNLYTSLAGLWEDAVMDNVDEKYDRFVHYLRDRHLAYLRVAPATDRWSDSELNFTKTMFMKNGQVSDAPFSLNGTNISECSSYVYLGREVNMA</sequence>